<feature type="non-terminal residue" evidence="3">
    <location>
        <position position="313"/>
    </location>
</feature>
<feature type="non-terminal residue" evidence="3">
    <location>
        <position position="1"/>
    </location>
</feature>
<dbReference type="GO" id="GO:0030246">
    <property type="term" value="F:carbohydrate binding"/>
    <property type="evidence" value="ECO:0007669"/>
    <property type="project" value="InterPro"/>
</dbReference>
<evidence type="ECO:0000259" key="2">
    <source>
        <dbReference type="Pfam" id="PF02839"/>
    </source>
</evidence>
<sequence length="313" mass="34881">LTAENWQLMSDGQEWKSDWSLNTVYKPNDVVKYGGYIYICNTGHTSAATVELGLENHQSYWDLFVEGFDWKSDWTISTRYKVNDLVKYGGSVYLCIEEHTSDTTTAVGLEGKQSKWEIFGKGFVWLGDWAINTRYRVNDTVRYGGQIYINITGHTSAATIADGLEANQAQWQALHKGIEYLGAHAATTRYKVNDVVKYGANIWIATAAHTSTTSLAADEGNWSVLIPGLEFEDTWDSSTQYQPGDFITYGGYSYVSNTNNVNKNPPLNSSDWTLFVTGFNLRGDYNAVTAYKQGDVVRVGGFTYLAIADTTGN</sequence>
<feature type="domain" description="Chitin-binding type-3" evidence="2">
    <location>
        <begin position="19"/>
        <end position="48"/>
    </location>
</feature>
<organism evidence="3">
    <name type="scientific">marine metagenome</name>
    <dbReference type="NCBI Taxonomy" id="408172"/>
    <lineage>
        <taxon>unclassified sequences</taxon>
        <taxon>metagenomes</taxon>
        <taxon>ecological metagenomes</taxon>
    </lineage>
</organism>
<evidence type="ECO:0000313" key="3">
    <source>
        <dbReference type="EMBL" id="SVD06377.1"/>
    </source>
</evidence>
<dbReference type="Gene3D" id="2.10.10.20">
    <property type="entry name" value="Carbohydrate-binding module superfamily 5/12"/>
    <property type="match status" value="4"/>
</dbReference>
<protein>
    <recommendedName>
        <fullName evidence="2">Chitin-binding type-3 domain-containing protein</fullName>
    </recommendedName>
</protein>
<name>A0A382SAY8_9ZZZZ</name>
<dbReference type="SUPFAM" id="SSF51055">
    <property type="entry name" value="Carbohydrate binding domain"/>
    <property type="match status" value="3"/>
</dbReference>
<dbReference type="AlphaFoldDB" id="A0A382SAY8"/>
<dbReference type="Gene3D" id="2.10.10.90">
    <property type="match status" value="1"/>
</dbReference>
<proteinExistence type="predicted"/>
<keyword evidence="1" id="KW-0378">Hydrolase</keyword>
<dbReference type="InterPro" id="IPR003610">
    <property type="entry name" value="CBM5/12"/>
</dbReference>
<dbReference type="GO" id="GO:0004553">
    <property type="term" value="F:hydrolase activity, hydrolyzing O-glycosyl compounds"/>
    <property type="evidence" value="ECO:0007669"/>
    <property type="project" value="InterPro"/>
</dbReference>
<dbReference type="GO" id="GO:0005975">
    <property type="term" value="P:carbohydrate metabolic process"/>
    <property type="evidence" value="ECO:0007669"/>
    <property type="project" value="InterPro"/>
</dbReference>
<evidence type="ECO:0000256" key="1">
    <source>
        <dbReference type="ARBA" id="ARBA00022801"/>
    </source>
</evidence>
<gene>
    <name evidence="3" type="ORF">METZ01_LOCUS359231</name>
</gene>
<dbReference type="Pfam" id="PF02839">
    <property type="entry name" value="CBM_5_12"/>
    <property type="match status" value="2"/>
</dbReference>
<accession>A0A382SAY8</accession>
<dbReference type="EMBL" id="UINC01127330">
    <property type="protein sequence ID" value="SVD06377.1"/>
    <property type="molecule type" value="Genomic_DNA"/>
</dbReference>
<feature type="domain" description="Chitin-binding type-3" evidence="2">
    <location>
        <begin position="74"/>
        <end position="103"/>
    </location>
</feature>
<dbReference type="InterPro" id="IPR036573">
    <property type="entry name" value="CBM_sf_5/12"/>
</dbReference>
<reference evidence="3" key="1">
    <citation type="submission" date="2018-05" db="EMBL/GenBank/DDBJ databases">
        <authorList>
            <person name="Lanie J.A."/>
            <person name="Ng W.-L."/>
            <person name="Kazmierczak K.M."/>
            <person name="Andrzejewski T.M."/>
            <person name="Davidsen T.M."/>
            <person name="Wayne K.J."/>
            <person name="Tettelin H."/>
            <person name="Glass J.I."/>
            <person name="Rusch D."/>
            <person name="Podicherti R."/>
            <person name="Tsui H.-C.T."/>
            <person name="Winkler M.E."/>
        </authorList>
    </citation>
    <scope>NUCLEOTIDE SEQUENCE</scope>
</reference>
<dbReference type="GO" id="GO:0005576">
    <property type="term" value="C:extracellular region"/>
    <property type="evidence" value="ECO:0007669"/>
    <property type="project" value="InterPro"/>
</dbReference>